<gene>
    <name evidence="1" type="ORF">COCCADRAFT_111579</name>
</gene>
<protein>
    <submittedName>
        <fullName evidence="1">Uncharacterized protein</fullName>
    </submittedName>
</protein>
<organism evidence="1 2">
    <name type="scientific">Cochliobolus carbonum (strain 26-R-13)</name>
    <name type="common">Maize leaf spot fungus</name>
    <name type="synonym">Bipolaris zeicola</name>
    <dbReference type="NCBI Taxonomy" id="930089"/>
    <lineage>
        <taxon>Eukaryota</taxon>
        <taxon>Fungi</taxon>
        <taxon>Dikarya</taxon>
        <taxon>Ascomycota</taxon>
        <taxon>Pezizomycotina</taxon>
        <taxon>Dothideomycetes</taxon>
        <taxon>Pleosporomycetidae</taxon>
        <taxon>Pleosporales</taxon>
        <taxon>Pleosporineae</taxon>
        <taxon>Pleosporaceae</taxon>
        <taxon>Bipolaris</taxon>
    </lineage>
</organism>
<evidence type="ECO:0000313" key="1">
    <source>
        <dbReference type="EMBL" id="EUC27483.1"/>
    </source>
</evidence>
<keyword evidence="2" id="KW-1185">Reference proteome</keyword>
<dbReference type="KEGG" id="bze:COCCADRAFT_111579"/>
<dbReference type="Proteomes" id="UP000053841">
    <property type="component" value="Unassembled WGS sequence"/>
</dbReference>
<accession>W6XPL7</accession>
<reference evidence="1 2" key="1">
    <citation type="journal article" date="2013" name="PLoS Genet.">
        <title>Comparative genome structure, secondary metabolite, and effector coding capacity across Cochliobolus pathogens.</title>
        <authorList>
            <person name="Condon B.J."/>
            <person name="Leng Y."/>
            <person name="Wu D."/>
            <person name="Bushley K.E."/>
            <person name="Ohm R.A."/>
            <person name="Otillar R."/>
            <person name="Martin J."/>
            <person name="Schackwitz W."/>
            <person name="Grimwood J."/>
            <person name="MohdZainudin N."/>
            <person name="Xue C."/>
            <person name="Wang R."/>
            <person name="Manning V.A."/>
            <person name="Dhillon B."/>
            <person name="Tu Z.J."/>
            <person name="Steffenson B.J."/>
            <person name="Salamov A."/>
            <person name="Sun H."/>
            <person name="Lowry S."/>
            <person name="LaButti K."/>
            <person name="Han J."/>
            <person name="Copeland A."/>
            <person name="Lindquist E."/>
            <person name="Barry K."/>
            <person name="Schmutz J."/>
            <person name="Baker S.E."/>
            <person name="Ciuffetti L.M."/>
            <person name="Grigoriev I.V."/>
            <person name="Zhong S."/>
            <person name="Turgeon B.G."/>
        </authorList>
    </citation>
    <scope>NUCLEOTIDE SEQUENCE [LARGE SCALE GENOMIC DNA]</scope>
    <source>
        <strain evidence="1 2">26-R-13</strain>
    </source>
</reference>
<dbReference type="HOGENOM" id="CLU_3086903_0_0_1"/>
<sequence>MEKQEEIDEVQFQSPWAEDGPALNASLSRVEQQVHSGVWGMRVFLGPSIRRP</sequence>
<proteinExistence type="predicted"/>
<dbReference type="AlphaFoldDB" id="W6XPL7"/>
<evidence type="ECO:0000313" key="2">
    <source>
        <dbReference type="Proteomes" id="UP000053841"/>
    </source>
</evidence>
<dbReference type="EMBL" id="KI964921">
    <property type="protein sequence ID" value="EUC27483.1"/>
    <property type="molecule type" value="Genomic_DNA"/>
</dbReference>
<dbReference type="GeneID" id="19144314"/>
<dbReference type="RefSeq" id="XP_007718216.1">
    <property type="nucleotide sequence ID" value="XM_007720026.1"/>
</dbReference>
<name>W6XPL7_COCC2</name>